<dbReference type="AlphaFoldDB" id="A0A2G6MU25"/>
<dbReference type="InterPro" id="IPR036412">
    <property type="entry name" value="HAD-like_sf"/>
</dbReference>
<sequence length="201" mass="22675">MKILVADLEGVFLPEIWINVALKTGIEELKLTTRDISDYDVLMTKRLSILDKHNLTLKDIQDVISGLDPLDGAKQMLDWIRERNQIIILSDTFEEFAGPLMAKLGFPALLCHSLTVDETNRITGYNLRIDDQKARAVRALQGLNYHVIAFGDSYNDTGMIQAANQGFFFNPPESITQDFPDIPITRSYDELKAMLSDLLAD</sequence>
<keyword evidence="3" id="KW-0028">Amino-acid biosynthesis</keyword>
<comment type="catalytic activity">
    <reaction evidence="8">
        <text>O-phospho-L-serine + H2O = L-serine + phosphate</text>
        <dbReference type="Rhea" id="RHEA:21208"/>
        <dbReference type="ChEBI" id="CHEBI:15377"/>
        <dbReference type="ChEBI" id="CHEBI:33384"/>
        <dbReference type="ChEBI" id="CHEBI:43474"/>
        <dbReference type="ChEBI" id="CHEBI:57524"/>
        <dbReference type="EC" id="3.1.3.3"/>
    </reaction>
</comment>
<gene>
    <name evidence="13" type="ORF">CSA25_00185</name>
</gene>
<reference evidence="13 14" key="1">
    <citation type="submission" date="2017-10" db="EMBL/GenBank/DDBJ databases">
        <title>Novel microbial diversity and functional potential in the marine mammal oral microbiome.</title>
        <authorList>
            <person name="Dudek N.K."/>
            <person name="Sun C.L."/>
            <person name="Burstein D."/>
            <person name="Kantor R.S."/>
            <person name="Aliaga Goltsman D.S."/>
            <person name="Bik E.M."/>
            <person name="Thomas B.C."/>
            <person name="Banfield J.F."/>
            <person name="Relman D.A."/>
        </authorList>
    </citation>
    <scope>NUCLEOTIDE SEQUENCE [LARGE SCALE GENOMIC DNA]</scope>
    <source>
        <strain evidence="13">DOLJORAL78_47_202</strain>
    </source>
</reference>
<evidence type="ECO:0000256" key="6">
    <source>
        <dbReference type="ARBA" id="ARBA00022842"/>
    </source>
</evidence>
<dbReference type="SUPFAM" id="SSF56784">
    <property type="entry name" value="HAD-like"/>
    <property type="match status" value="1"/>
</dbReference>
<feature type="binding site" evidence="12">
    <location>
        <position position="7"/>
    </location>
    <ligand>
        <name>Mg(2+)</name>
        <dbReference type="ChEBI" id="CHEBI:18420"/>
    </ligand>
</feature>
<dbReference type="InterPro" id="IPR050582">
    <property type="entry name" value="HAD-like_SerB"/>
</dbReference>
<feature type="binding site" evidence="11">
    <location>
        <position position="15"/>
    </location>
    <ligand>
        <name>substrate</name>
    </ligand>
</feature>
<evidence type="ECO:0000256" key="3">
    <source>
        <dbReference type="ARBA" id="ARBA00022605"/>
    </source>
</evidence>
<evidence type="ECO:0000256" key="1">
    <source>
        <dbReference type="ARBA" id="ARBA00005135"/>
    </source>
</evidence>
<dbReference type="GO" id="GO:0006564">
    <property type="term" value="P:L-serine biosynthetic process"/>
    <property type="evidence" value="ECO:0007669"/>
    <property type="project" value="UniProtKB-KW"/>
</dbReference>
<dbReference type="InterPro" id="IPR023214">
    <property type="entry name" value="HAD_sf"/>
</dbReference>
<dbReference type="InterPro" id="IPR011863">
    <property type="entry name" value="HSK-PSP"/>
</dbReference>
<evidence type="ECO:0000256" key="11">
    <source>
        <dbReference type="PIRSR" id="PIRSR611863-2"/>
    </source>
</evidence>
<dbReference type="Proteomes" id="UP000231203">
    <property type="component" value="Unassembled WGS sequence"/>
</dbReference>
<keyword evidence="13" id="KW-0808">Transferase</keyword>
<evidence type="ECO:0000256" key="2">
    <source>
        <dbReference type="ARBA" id="ARBA00012640"/>
    </source>
</evidence>
<evidence type="ECO:0000256" key="7">
    <source>
        <dbReference type="ARBA" id="ARBA00023299"/>
    </source>
</evidence>
<accession>A0A2G6MU25</accession>
<comment type="caution">
    <text evidence="13">The sequence shown here is derived from an EMBL/GenBank/DDBJ whole genome shotgun (WGS) entry which is preliminary data.</text>
</comment>
<evidence type="ECO:0000256" key="4">
    <source>
        <dbReference type="ARBA" id="ARBA00022723"/>
    </source>
</evidence>
<dbReference type="GO" id="GO:0036424">
    <property type="term" value="F:L-phosphoserine phosphatase activity"/>
    <property type="evidence" value="ECO:0007669"/>
    <property type="project" value="TreeGrafter"/>
</dbReference>
<dbReference type="PANTHER" id="PTHR43344">
    <property type="entry name" value="PHOSPHOSERINE PHOSPHATASE"/>
    <property type="match status" value="1"/>
</dbReference>
<dbReference type="EMBL" id="PDTI01000004">
    <property type="protein sequence ID" value="PIE63462.1"/>
    <property type="molecule type" value="Genomic_DNA"/>
</dbReference>
<dbReference type="Gene3D" id="3.90.1470.10">
    <property type="entry name" value="thrh gene product, domain 2"/>
    <property type="match status" value="1"/>
</dbReference>
<proteinExistence type="predicted"/>
<keyword evidence="4" id="KW-0479">Metal-binding</keyword>
<name>A0A2G6MU25_9BACT</name>
<evidence type="ECO:0000313" key="14">
    <source>
        <dbReference type="Proteomes" id="UP000231203"/>
    </source>
</evidence>
<dbReference type="GO" id="GO:0016740">
    <property type="term" value="F:transferase activity"/>
    <property type="evidence" value="ECO:0007669"/>
    <property type="project" value="UniProtKB-KW"/>
</dbReference>
<protein>
    <recommendedName>
        <fullName evidence="2">phosphoserine phosphatase</fullName>
        <ecNumber evidence="2">3.1.3.3</ecNumber>
    </recommendedName>
</protein>
<keyword evidence="7" id="KW-0718">Serine biosynthesis</keyword>
<evidence type="ECO:0000256" key="12">
    <source>
        <dbReference type="PIRSR" id="PIRSR611863-3"/>
    </source>
</evidence>
<feature type="binding site" evidence="11">
    <location>
        <begin position="90"/>
        <end position="91"/>
    </location>
    <ligand>
        <name>substrate</name>
    </ligand>
</feature>
<dbReference type="GO" id="GO:0005737">
    <property type="term" value="C:cytoplasm"/>
    <property type="evidence" value="ECO:0007669"/>
    <property type="project" value="TreeGrafter"/>
</dbReference>
<evidence type="ECO:0000256" key="5">
    <source>
        <dbReference type="ARBA" id="ARBA00022801"/>
    </source>
</evidence>
<dbReference type="NCBIfam" id="TIGR01488">
    <property type="entry name" value="HAD-SF-IB"/>
    <property type="match status" value="1"/>
</dbReference>
<keyword evidence="5" id="KW-0378">Hydrolase</keyword>
<feature type="binding site" evidence="12">
    <location>
        <position position="152"/>
    </location>
    <ligand>
        <name>Mg(2+)</name>
        <dbReference type="ChEBI" id="CHEBI:18420"/>
    </ligand>
</feature>
<keyword evidence="6" id="KW-0460">Magnesium</keyword>
<organism evidence="13 14">
    <name type="scientific">Desulfobacter postgatei</name>
    <dbReference type="NCBI Taxonomy" id="2293"/>
    <lineage>
        <taxon>Bacteria</taxon>
        <taxon>Pseudomonadati</taxon>
        <taxon>Thermodesulfobacteriota</taxon>
        <taxon>Desulfobacteria</taxon>
        <taxon>Desulfobacterales</taxon>
        <taxon>Desulfobacteraceae</taxon>
        <taxon>Desulfobacter</taxon>
    </lineage>
</organism>
<dbReference type="EC" id="3.1.3.3" evidence="2"/>
<feature type="active site" description="Proton donor" evidence="10">
    <location>
        <position position="9"/>
    </location>
</feature>
<comment type="pathway">
    <text evidence="1">Amino-acid biosynthesis; L-serine biosynthesis; L-serine from 3-phospho-D-glycerate: step 3/3.</text>
</comment>
<comment type="catalytic activity">
    <reaction evidence="9">
        <text>O-phospho-D-serine + H2O = D-serine + phosphate</text>
        <dbReference type="Rhea" id="RHEA:24873"/>
        <dbReference type="ChEBI" id="CHEBI:15377"/>
        <dbReference type="ChEBI" id="CHEBI:35247"/>
        <dbReference type="ChEBI" id="CHEBI:43474"/>
        <dbReference type="ChEBI" id="CHEBI:58680"/>
        <dbReference type="EC" id="3.1.3.3"/>
    </reaction>
</comment>
<dbReference type="Pfam" id="PF00702">
    <property type="entry name" value="Hydrolase"/>
    <property type="match status" value="1"/>
</dbReference>
<dbReference type="NCBIfam" id="TIGR02137">
    <property type="entry name" value="HSK-PSP"/>
    <property type="match status" value="1"/>
</dbReference>
<dbReference type="PANTHER" id="PTHR43344:SF2">
    <property type="entry name" value="PHOSPHOSERINE PHOSPHATASE"/>
    <property type="match status" value="1"/>
</dbReference>
<dbReference type="Gene3D" id="3.40.50.1000">
    <property type="entry name" value="HAD superfamily/HAD-like"/>
    <property type="match status" value="1"/>
</dbReference>
<evidence type="ECO:0000256" key="8">
    <source>
        <dbReference type="ARBA" id="ARBA00048138"/>
    </source>
</evidence>
<dbReference type="NCBIfam" id="NF010109">
    <property type="entry name" value="PRK13582.1"/>
    <property type="match status" value="1"/>
</dbReference>
<feature type="binding site" evidence="12">
    <location>
        <position position="9"/>
    </location>
    <ligand>
        <name>Mg(2+)</name>
        <dbReference type="ChEBI" id="CHEBI:18420"/>
    </ligand>
</feature>
<evidence type="ECO:0000313" key="13">
    <source>
        <dbReference type="EMBL" id="PIE63462.1"/>
    </source>
</evidence>
<feature type="active site" description="Nucleophile" evidence="10">
    <location>
        <position position="7"/>
    </location>
</feature>
<feature type="binding site" evidence="11">
    <location>
        <position position="155"/>
    </location>
    <ligand>
        <name>substrate</name>
    </ligand>
</feature>
<feature type="binding site" evidence="11">
    <location>
        <position position="133"/>
    </location>
    <ligand>
        <name>substrate</name>
    </ligand>
</feature>
<comment type="cofactor">
    <cofactor evidence="12">
        <name>Mg(2+)</name>
        <dbReference type="ChEBI" id="CHEBI:18420"/>
    </cofactor>
    <text evidence="12">Binds 1 Mg(2+) ion per subunit.</text>
</comment>
<dbReference type="GO" id="GO:0000287">
    <property type="term" value="F:magnesium ion binding"/>
    <property type="evidence" value="ECO:0007669"/>
    <property type="project" value="TreeGrafter"/>
</dbReference>
<feature type="binding site" evidence="11">
    <location>
        <position position="46"/>
    </location>
    <ligand>
        <name>substrate</name>
    </ligand>
</feature>
<evidence type="ECO:0000256" key="10">
    <source>
        <dbReference type="PIRSR" id="PIRSR611863-1"/>
    </source>
</evidence>
<evidence type="ECO:0000256" key="9">
    <source>
        <dbReference type="ARBA" id="ARBA00048523"/>
    </source>
</evidence>